<accession>A0ABU7A521</accession>
<reference evidence="1 2" key="1">
    <citation type="submission" date="2021-07" db="EMBL/GenBank/DDBJ databases">
        <authorList>
            <person name="Palmer J.M."/>
        </authorList>
    </citation>
    <scope>NUCLEOTIDE SEQUENCE [LARGE SCALE GENOMIC DNA]</scope>
    <source>
        <strain evidence="1 2">AT_MEX2019</strain>
        <tissue evidence="1">Muscle</tissue>
    </source>
</reference>
<proteinExistence type="predicted"/>
<comment type="caution">
    <text evidence="1">The sequence shown here is derived from an EMBL/GenBank/DDBJ whole genome shotgun (WGS) entry which is preliminary data.</text>
</comment>
<evidence type="ECO:0000313" key="1">
    <source>
        <dbReference type="EMBL" id="MED6232973.1"/>
    </source>
</evidence>
<name>A0ABU7A521_9TELE</name>
<protein>
    <submittedName>
        <fullName evidence="1">Uncharacterized protein</fullName>
    </submittedName>
</protein>
<evidence type="ECO:0000313" key="2">
    <source>
        <dbReference type="Proteomes" id="UP001345963"/>
    </source>
</evidence>
<sequence>MLWGPFAATDIGALYKVDGIMKKDHSNYLTSPQIKRMNSNRQIPNTHQNWFPNRQSRLTLSSQKALKNSVKNQNYSRKLLAACCYPANYLGCINLFELISRILNLRG</sequence>
<gene>
    <name evidence="1" type="ORF">ATANTOWER_005030</name>
</gene>
<keyword evidence="2" id="KW-1185">Reference proteome</keyword>
<dbReference type="EMBL" id="JAHUTI010001550">
    <property type="protein sequence ID" value="MED6232973.1"/>
    <property type="molecule type" value="Genomic_DNA"/>
</dbReference>
<dbReference type="Proteomes" id="UP001345963">
    <property type="component" value="Unassembled WGS sequence"/>
</dbReference>
<organism evidence="1 2">
    <name type="scientific">Ataeniobius toweri</name>
    <dbReference type="NCBI Taxonomy" id="208326"/>
    <lineage>
        <taxon>Eukaryota</taxon>
        <taxon>Metazoa</taxon>
        <taxon>Chordata</taxon>
        <taxon>Craniata</taxon>
        <taxon>Vertebrata</taxon>
        <taxon>Euteleostomi</taxon>
        <taxon>Actinopterygii</taxon>
        <taxon>Neopterygii</taxon>
        <taxon>Teleostei</taxon>
        <taxon>Neoteleostei</taxon>
        <taxon>Acanthomorphata</taxon>
        <taxon>Ovalentaria</taxon>
        <taxon>Atherinomorphae</taxon>
        <taxon>Cyprinodontiformes</taxon>
        <taxon>Goodeidae</taxon>
        <taxon>Ataeniobius</taxon>
    </lineage>
</organism>